<reference evidence="2 3" key="1">
    <citation type="submission" date="2023-04" db="EMBL/GenBank/DDBJ databases">
        <title>Lysobacter sp. strain UC isolated from soil sample.</title>
        <authorList>
            <person name="Choksket S."/>
            <person name="Harshvardhan F."/>
            <person name="Rana R."/>
            <person name="Patil P.B."/>
            <person name="Korpole S."/>
        </authorList>
    </citation>
    <scope>NUCLEOTIDE SEQUENCE [LARGE SCALE GENOMIC DNA]</scope>
    <source>
        <strain evidence="2 3">UC</strain>
    </source>
</reference>
<keyword evidence="3" id="KW-1185">Reference proteome</keyword>
<keyword evidence="1" id="KW-0472">Membrane</keyword>
<comment type="caution">
    <text evidence="2">The sequence shown here is derived from an EMBL/GenBank/DDBJ whole genome shotgun (WGS) entry which is preliminary data.</text>
</comment>
<keyword evidence="1" id="KW-1133">Transmembrane helix</keyword>
<evidence type="ECO:0000313" key="2">
    <source>
        <dbReference type="EMBL" id="MDR0182863.1"/>
    </source>
</evidence>
<protein>
    <submittedName>
        <fullName evidence="2">DUF4381 family protein</fullName>
    </submittedName>
</protein>
<accession>A0ABU1CCF0</accession>
<sequence>MAAPASLVLRDIHATAAPPWWPPAPGWWIVAGVLIATLALLAAWRARVRRRRIAIAALFDREVDAAPTPSQQVAAMSELLRRAARRHDAVADTLQGEDWLRHLDAAAGKPGRRAPVRTGFSDGPGRLLLDGGFRREVNPADVAALRVLARERFLQWMGVSR</sequence>
<feature type="transmembrane region" description="Helical" evidence="1">
    <location>
        <begin position="24"/>
        <end position="44"/>
    </location>
</feature>
<evidence type="ECO:0000256" key="1">
    <source>
        <dbReference type="SAM" id="Phobius"/>
    </source>
</evidence>
<organism evidence="2 3">
    <name type="scientific">Lysobacter arvi</name>
    <dbReference type="NCBI Taxonomy" id="3038776"/>
    <lineage>
        <taxon>Bacteria</taxon>
        <taxon>Pseudomonadati</taxon>
        <taxon>Pseudomonadota</taxon>
        <taxon>Gammaproteobacteria</taxon>
        <taxon>Lysobacterales</taxon>
        <taxon>Lysobacteraceae</taxon>
        <taxon>Lysobacter</taxon>
    </lineage>
</organism>
<dbReference type="InterPro" id="IPR025489">
    <property type="entry name" value="DUF4381"/>
</dbReference>
<name>A0ABU1CCF0_9GAMM</name>
<gene>
    <name evidence="2" type="ORF">P8609_07740</name>
</gene>
<keyword evidence="1" id="KW-0812">Transmembrane</keyword>
<proteinExistence type="predicted"/>
<dbReference type="Proteomes" id="UP001233535">
    <property type="component" value="Unassembled WGS sequence"/>
</dbReference>
<dbReference type="Pfam" id="PF14316">
    <property type="entry name" value="DUF4381"/>
    <property type="match status" value="1"/>
</dbReference>
<evidence type="ECO:0000313" key="3">
    <source>
        <dbReference type="Proteomes" id="UP001233535"/>
    </source>
</evidence>
<dbReference type="EMBL" id="JARUHG010000002">
    <property type="protein sequence ID" value="MDR0182863.1"/>
    <property type="molecule type" value="Genomic_DNA"/>
</dbReference>
<dbReference type="RefSeq" id="WP_309262038.1">
    <property type="nucleotide sequence ID" value="NZ_JARUHG010000002.1"/>
</dbReference>